<dbReference type="SMART" id="SM00363">
    <property type="entry name" value="S4"/>
    <property type="match status" value="1"/>
</dbReference>
<name>B9KC52_THENN</name>
<dbReference type="Gene3D" id="3.30.70.1560">
    <property type="entry name" value="Alpha-L RNA-binding motif"/>
    <property type="match status" value="1"/>
</dbReference>
<dbReference type="KEGG" id="tna:CTN_0422"/>
<dbReference type="HOGENOM" id="CLU_024979_1_2_0"/>
<dbReference type="Pfam" id="PF01479">
    <property type="entry name" value="S4"/>
    <property type="match status" value="1"/>
</dbReference>
<protein>
    <recommendedName>
        <fullName evidence="5">Pseudouridine synthase</fullName>
        <ecNumber evidence="5">5.4.99.-</ecNumber>
    </recommendedName>
</protein>
<dbReference type="GO" id="GO:0120159">
    <property type="term" value="F:rRNA pseudouridine synthase activity"/>
    <property type="evidence" value="ECO:0007669"/>
    <property type="project" value="UniProtKB-ARBA"/>
</dbReference>
<dbReference type="PROSITE" id="PS50889">
    <property type="entry name" value="S4"/>
    <property type="match status" value="1"/>
</dbReference>
<dbReference type="InterPro" id="IPR050343">
    <property type="entry name" value="RsuA_PseudoU_synthase"/>
</dbReference>
<dbReference type="EMBL" id="CP000916">
    <property type="protein sequence ID" value="ACM22598.1"/>
    <property type="molecule type" value="Genomic_DNA"/>
</dbReference>
<organism evidence="7 8">
    <name type="scientific">Thermotoga neapolitana (strain ATCC 49049 / DSM 4359 / NBRC 107923 / NS-E)</name>
    <dbReference type="NCBI Taxonomy" id="309803"/>
    <lineage>
        <taxon>Bacteria</taxon>
        <taxon>Thermotogati</taxon>
        <taxon>Thermotogota</taxon>
        <taxon>Thermotogae</taxon>
        <taxon>Thermotogales</taxon>
        <taxon>Thermotogaceae</taxon>
        <taxon>Thermotoga</taxon>
    </lineage>
</organism>
<dbReference type="InterPro" id="IPR020094">
    <property type="entry name" value="TruA/RsuA/RluB/E/F_N"/>
</dbReference>
<dbReference type="NCBIfam" id="TIGR00093">
    <property type="entry name" value="pseudouridine synthase"/>
    <property type="match status" value="1"/>
</dbReference>
<evidence type="ECO:0000256" key="3">
    <source>
        <dbReference type="ARBA" id="ARBA00023235"/>
    </source>
</evidence>
<evidence type="ECO:0000256" key="4">
    <source>
        <dbReference type="PROSITE-ProRule" id="PRU00182"/>
    </source>
</evidence>
<evidence type="ECO:0000313" key="7">
    <source>
        <dbReference type="EMBL" id="ACM22598.1"/>
    </source>
</evidence>
<dbReference type="Proteomes" id="UP000000445">
    <property type="component" value="Chromosome"/>
</dbReference>
<dbReference type="GO" id="GO:0000455">
    <property type="term" value="P:enzyme-directed rRNA pseudouridine synthesis"/>
    <property type="evidence" value="ECO:0007669"/>
    <property type="project" value="UniProtKB-ARBA"/>
</dbReference>
<proteinExistence type="inferred from homology"/>
<evidence type="ECO:0000256" key="1">
    <source>
        <dbReference type="ARBA" id="ARBA00008348"/>
    </source>
</evidence>
<dbReference type="RefSeq" id="WP_015918917.1">
    <property type="nucleotide sequence ID" value="NC_011978.1"/>
</dbReference>
<dbReference type="eggNOG" id="COG1187">
    <property type="taxonomic scope" value="Bacteria"/>
</dbReference>
<comment type="similarity">
    <text evidence="1 5">Belongs to the pseudouridine synthase RsuA family.</text>
</comment>
<sequence length="240" mass="27492">MRLDRYLSNRGIGTRKEVRALIKHGRVTVNDRTVLDPAYKLSDKDVVKVDGKVIDLPEKVYILFYKPAGYVTSTRDPHSETIMEFLPDIKGIFPVGRLDKDAEGLLLVTNDGEFAHRVISPRWKVEKEYVVKVEGEITEDKLEKLRRGVSLRDGFFAKAKHVEKISNDTVKIVITEGKYHQVKRMMAAVGLKTIHLKRVRIGGLRLPQEMKPGEYRFLSEEEVRQVFEGNDQKEDRTGTG</sequence>
<keyword evidence="8" id="KW-1185">Reference proteome</keyword>
<dbReference type="PANTHER" id="PTHR47683:SF4">
    <property type="entry name" value="PSEUDOURIDINE SYNTHASE"/>
    <property type="match status" value="1"/>
</dbReference>
<dbReference type="InterPro" id="IPR000748">
    <property type="entry name" value="PsdUridine_synth_RsuA/RluB/E/F"/>
</dbReference>
<evidence type="ECO:0000259" key="6">
    <source>
        <dbReference type="SMART" id="SM00363"/>
    </source>
</evidence>
<dbReference type="CDD" id="cd02553">
    <property type="entry name" value="PseudoU_synth_RsuA"/>
    <property type="match status" value="1"/>
</dbReference>
<dbReference type="PROSITE" id="PS01149">
    <property type="entry name" value="PSI_RSU"/>
    <property type="match status" value="1"/>
</dbReference>
<dbReference type="CDD" id="cd00165">
    <property type="entry name" value="S4"/>
    <property type="match status" value="1"/>
</dbReference>
<dbReference type="FunFam" id="3.30.70.1560:FF:000001">
    <property type="entry name" value="Pseudouridine synthase"/>
    <property type="match status" value="1"/>
</dbReference>
<dbReference type="InterPro" id="IPR042092">
    <property type="entry name" value="PsdUridine_s_RsuA/RluB/E/F_cat"/>
</dbReference>
<dbReference type="InterPro" id="IPR006145">
    <property type="entry name" value="PsdUridine_synth_RsuA/RluA"/>
</dbReference>
<reference evidence="7 8" key="1">
    <citation type="journal article" date="2009" name="Biosci. Biotechnol. Biochem.">
        <title>WeGAS: a web-based microbial genome annotation system.</title>
        <authorList>
            <person name="Lee D."/>
            <person name="Seo H."/>
            <person name="Park C."/>
            <person name="Park K."/>
        </authorList>
    </citation>
    <scope>NUCLEOTIDE SEQUENCE [LARGE SCALE GENOMIC DNA]</scope>
    <source>
        <strain evidence="8">ATCC 49049 / DSM 4359 / NBRC 107923 / NS-E</strain>
    </source>
</reference>
<dbReference type="Gene3D" id="3.30.70.580">
    <property type="entry name" value="Pseudouridine synthase I, catalytic domain, N-terminal subdomain"/>
    <property type="match status" value="1"/>
</dbReference>
<dbReference type="InterPro" id="IPR002942">
    <property type="entry name" value="S4_RNA-bd"/>
</dbReference>
<accession>B9KC52</accession>
<evidence type="ECO:0000256" key="2">
    <source>
        <dbReference type="ARBA" id="ARBA00022884"/>
    </source>
</evidence>
<feature type="domain" description="RNA-binding S4" evidence="6">
    <location>
        <begin position="1"/>
        <end position="62"/>
    </location>
</feature>
<evidence type="ECO:0000256" key="5">
    <source>
        <dbReference type="RuleBase" id="RU003887"/>
    </source>
</evidence>
<dbReference type="SUPFAM" id="SSF55120">
    <property type="entry name" value="Pseudouridine synthase"/>
    <property type="match status" value="1"/>
</dbReference>
<keyword evidence="2 4" id="KW-0694">RNA-binding</keyword>
<dbReference type="EC" id="5.4.99.-" evidence="5"/>
<evidence type="ECO:0000313" key="8">
    <source>
        <dbReference type="Proteomes" id="UP000000445"/>
    </source>
</evidence>
<dbReference type="STRING" id="309803.CTN_0422"/>
<dbReference type="GO" id="GO:0003723">
    <property type="term" value="F:RNA binding"/>
    <property type="evidence" value="ECO:0007669"/>
    <property type="project" value="UniProtKB-KW"/>
</dbReference>
<dbReference type="InterPro" id="IPR020103">
    <property type="entry name" value="PsdUridine_synth_cat_dom_sf"/>
</dbReference>
<dbReference type="InterPro" id="IPR036986">
    <property type="entry name" value="S4_RNA-bd_sf"/>
</dbReference>
<dbReference type="InterPro" id="IPR018496">
    <property type="entry name" value="PsdUridine_synth_RsuA/RluB_CS"/>
</dbReference>
<dbReference type="SUPFAM" id="SSF55174">
    <property type="entry name" value="Alpha-L RNA-binding motif"/>
    <property type="match status" value="1"/>
</dbReference>
<dbReference type="Pfam" id="PF00849">
    <property type="entry name" value="PseudoU_synth_2"/>
    <property type="match status" value="1"/>
</dbReference>
<dbReference type="AlphaFoldDB" id="B9KC52"/>
<dbReference type="PANTHER" id="PTHR47683">
    <property type="entry name" value="PSEUDOURIDINE SYNTHASE FAMILY PROTEIN-RELATED"/>
    <property type="match status" value="1"/>
</dbReference>
<dbReference type="GO" id="GO:0005829">
    <property type="term" value="C:cytosol"/>
    <property type="evidence" value="ECO:0007669"/>
    <property type="project" value="UniProtKB-ARBA"/>
</dbReference>
<dbReference type="Gene3D" id="3.10.290.10">
    <property type="entry name" value="RNA-binding S4 domain"/>
    <property type="match status" value="1"/>
</dbReference>
<gene>
    <name evidence="7" type="ordered locus">CTN_0422</name>
</gene>
<keyword evidence="3 5" id="KW-0413">Isomerase</keyword>